<feature type="compositionally biased region" description="Low complexity" evidence="1">
    <location>
        <begin position="421"/>
        <end position="437"/>
    </location>
</feature>
<proteinExistence type="predicted"/>
<feature type="region of interest" description="Disordered" evidence="1">
    <location>
        <begin position="421"/>
        <end position="444"/>
    </location>
</feature>
<evidence type="ECO:0000313" key="2">
    <source>
        <dbReference type="EMBL" id="OSD03003.1"/>
    </source>
</evidence>
<name>A0A1Y2IQN2_TRAC3</name>
<feature type="region of interest" description="Disordered" evidence="1">
    <location>
        <begin position="769"/>
        <end position="788"/>
    </location>
</feature>
<accession>A0A1Y2IQN2</accession>
<feature type="region of interest" description="Disordered" evidence="1">
    <location>
        <begin position="320"/>
        <end position="385"/>
    </location>
</feature>
<feature type="compositionally biased region" description="Low complexity" evidence="1">
    <location>
        <begin position="473"/>
        <end position="491"/>
    </location>
</feature>
<sequence>MSHSSLPQLMALVFAESRERGLRSDTRSILSQKRRLDDNLDYQFTNVKATRHGLSDRPLPLRLASPPPPLRREREDRAVRKHRLRREAHAQNVRQVTHSEENQLSKAQEVQESTSREVSAAVPPNLALEYDQRSGSPSVESDSSMHGEAVPYVANGAAATMPDRSQQRRPIPNTHSGDASAAAPAVPTHPSDRSKLPAEQAYMSAPRPPVGWTSPNSPAPPTVPLASQWMPSQSTSIGEPSAGHVYMTGSPPVNPGLAGFPAKLIETIQRLYYDEYRVLLNPEQAVHLWAGLDTSQRSHVLQAYDYAVAEANLRVAQALSTPSGSQLQHSPSTPPANDSHLVEALRPNAHAGIRADPPPPRTASTPPPLPAKSSRPSNSALQVAPVASDSLVPVARNSSQPASAGTNRPSNWALQVAPVPSSSSQVAPVPSSSSMPVTRNWSLSSDSTCDDLGLNLMEAAIGSHMDVEEDKSGSVSSNSSSDQSRSGSSSRSSRRSTIPSHQKGKQHAVHAFDSVGSLGEQSSRSSTASRHPSIGLRDEHDKAGQVNSQLALLLLQNIQAMQASVREQADALRENIASSREFQAKMTAEIEQLKANLSQNRQQTPTASPSFSLAKSTPTRVSDMKVDRRVLQAMGRVVPPTPEEEEKRVRNLLVDRIHKHVLALLGCCDTSKLAERFPPLSDDDIASYTNGDGQIVCSPDNFRVDFHNSWKGFEFNVEARVIIINTFLAKVRGGAFAAQPIPGRLLTEEVIGAVVDQYMISLRRAYRSQVKPPDKESTDKTKRRAAMTARQGTLYRSRRFVIIRMQEFTRHRILFDRLSASNMSGDETDGDKVMHAPVYRIIHAEWQSEALRAFLWAVDAEYIAHWESPPNSRRTKGNMPRKRVLRPNSQTVSGTAPMGLWRNCYNPQWLAKKKEWQVEALQIIDEDYDFSI</sequence>
<feature type="compositionally biased region" description="Polar residues" evidence="1">
    <location>
        <begin position="133"/>
        <end position="144"/>
    </location>
</feature>
<reference evidence="2 3" key="1">
    <citation type="journal article" date="2015" name="Biotechnol. Biofuels">
        <title>Enhanced degradation of softwood versus hardwood by the white-rot fungus Pycnoporus coccineus.</title>
        <authorList>
            <person name="Couturier M."/>
            <person name="Navarro D."/>
            <person name="Chevret D."/>
            <person name="Henrissat B."/>
            <person name="Piumi F."/>
            <person name="Ruiz-Duenas F.J."/>
            <person name="Martinez A.T."/>
            <person name="Grigoriev I.V."/>
            <person name="Riley R."/>
            <person name="Lipzen A."/>
            <person name="Berrin J.G."/>
            <person name="Master E.R."/>
            <person name="Rosso M.N."/>
        </authorList>
    </citation>
    <scope>NUCLEOTIDE SEQUENCE [LARGE SCALE GENOMIC DNA]</scope>
    <source>
        <strain evidence="2 3">BRFM310</strain>
    </source>
</reference>
<feature type="region of interest" description="Disordered" evidence="1">
    <location>
        <begin position="53"/>
        <end position="146"/>
    </location>
</feature>
<feature type="compositionally biased region" description="Pro residues" evidence="1">
    <location>
        <begin position="356"/>
        <end position="370"/>
    </location>
</feature>
<feature type="region of interest" description="Disordered" evidence="1">
    <location>
        <begin position="598"/>
        <end position="619"/>
    </location>
</feature>
<feature type="compositionally biased region" description="Polar residues" evidence="1">
    <location>
        <begin position="320"/>
        <end position="331"/>
    </location>
</feature>
<dbReference type="OrthoDB" id="2731524at2759"/>
<keyword evidence="3" id="KW-1185">Reference proteome</keyword>
<feature type="compositionally biased region" description="Low complexity" evidence="1">
    <location>
        <begin position="522"/>
        <end position="533"/>
    </location>
</feature>
<dbReference type="EMBL" id="KZ084102">
    <property type="protein sequence ID" value="OSD03003.1"/>
    <property type="molecule type" value="Genomic_DNA"/>
</dbReference>
<feature type="region of interest" description="Disordered" evidence="1">
    <location>
        <begin position="466"/>
        <end position="538"/>
    </location>
</feature>
<evidence type="ECO:0000313" key="3">
    <source>
        <dbReference type="Proteomes" id="UP000193067"/>
    </source>
</evidence>
<feature type="compositionally biased region" description="Polar residues" evidence="1">
    <location>
        <begin position="104"/>
        <end position="117"/>
    </location>
</feature>
<protein>
    <submittedName>
        <fullName evidence="2">Uncharacterized protein</fullName>
    </submittedName>
</protein>
<organism evidence="2 3">
    <name type="scientific">Trametes coccinea (strain BRFM310)</name>
    <name type="common">Pycnoporus coccineus</name>
    <dbReference type="NCBI Taxonomy" id="1353009"/>
    <lineage>
        <taxon>Eukaryota</taxon>
        <taxon>Fungi</taxon>
        <taxon>Dikarya</taxon>
        <taxon>Basidiomycota</taxon>
        <taxon>Agaricomycotina</taxon>
        <taxon>Agaricomycetes</taxon>
        <taxon>Polyporales</taxon>
        <taxon>Polyporaceae</taxon>
        <taxon>Trametes</taxon>
    </lineage>
</organism>
<gene>
    <name evidence="2" type="ORF">PYCCODRAFT_1467311</name>
</gene>
<dbReference type="Proteomes" id="UP000193067">
    <property type="component" value="Unassembled WGS sequence"/>
</dbReference>
<feature type="region of interest" description="Disordered" evidence="1">
    <location>
        <begin position="160"/>
        <end position="194"/>
    </location>
</feature>
<dbReference type="AlphaFoldDB" id="A0A1Y2IQN2"/>
<evidence type="ECO:0000256" key="1">
    <source>
        <dbReference type="SAM" id="MobiDB-lite"/>
    </source>
</evidence>